<dbReference type="GO" id="GO:0005634">
    <property type="term" value="C:nucleus"/>
    <property type="evidence" value="ECO:0007669"/>
    <property type="project" value="UniProtKB-SubCell"/>
</dbReference>
<reference evidence="5" key="1">
    <citation type="submission" date="2018-07" db="EMBL/GenBank/DDBJ databases">
        <authorList>
            <person name="Quirk P.G."/>
            <person name="Krulwich T.A."/>
        </authorList>
    </citation>
    <scope>NUCLEOTIDE SEQUENCE</scope>
</reference>
<feature type="compositionally biased region" description="Polar residues" evidence="3">
    <location>
        <begin position="582"/>
        <end position="605"/>
    </location>
</feature>
<dbReference type="OMA" id="ANYAMAN"/>
<dbReference type="EMBL" id="UFQT01000140">
    <property type="protein sequence ID" value="SSX20732.1"/>
    <property type="molecule type" value="Genomic_DNA"/>
</dbReference>
<feature type="region of interest" description="Disordered" evidence="3">
    <location>
        <begin position="171"/>
        <end position="222"/>
    </location>
</feature>
<feature type="region of interest" description="Disordered" evidence="3">
    <location>
        <begin position="578"/>
        <end position="621"/>
    </location>
</feature>
<dbReference type="InterPro" id="IPR007889">
    <property type="entry name" value="HTH_Psq"/>
</dbReference>
<comment type="subcellular location">
    <subcellularLocation>
        <location evidence="1">Nucleus</location>
    </subcellularLocation>
</comment>
<feature type="domain" description="BTB" evidence="4">
    <location>
        <begin position="35"/>
        <end position="101"/>
    </location>
</feature>
<protein>
    <submittedName>
        <fullName evidence="5">CSON002451 protein</fullName>
    </submittedName>
</protein>
<name>A0A336LRU3_CULSO</name>
<evidence type="ECO:0000259" key="4">
    <source>
        <dbReference type="PROSITE" id="PS50097"/>
    </source>
</evidence>
<dbReference type="SUPFAM" id="SSF54695">
    <property type="entry name" value="POZ domain"/>
    <property type="match status" value="1"/>
</dbReference>
<evidence type="ECO:0000256" key="1">
    <source>
        <dbReference type="ARBA" id="ARBA00004123"/>
    </source>
</evidence>
<keyword evidence="2" id="KW-0539">Nucleus</keyword>
<dbReference type="InterPro" id="IPR000210">
    <property type="entry name" value="BTB/POZ_dom"/>
</dbReference>
<dbReference type="Gene3D" id="1.10.10.60">
    <property type="entry name" value="Homeodomain-like"/>
    <property type="match status" value="1"/>
</dbReference>
<dbReference type="InterPro" id="IPR009057">
    <property type="entry name" value="Homeodomain-like_sf"/>
</dbReference>
<dbReference type="SUPFAM" id="SSF46689">
    <property type="entry name" value="Homeodomain-like"/>
    <property type="match status" value="1"/>
</dbReference>
<organism evidence="5">
    <name type="scientific">Culicoides sonorensis</name>
    <name type="common">Biting midge</name>
    <dbReference type="NCBI Taxonomy" id="179676"/>
    <lineage>
        <taxon>Eukaryota</taxon>
        <taxon>Metazoa</taxon>
        <taxon>Ecdysozoa</taxon>
        <taxon>Arthropoda</taxon>
        <taxon>Hexapoda</taxon>
        <taxon>Insecta</taxon>
        <taxon>Pterygota</taxon>
        <taxon>Neoptera</taxon>
        <taxon>Endopterygota</taxon>
        <taxon>Diptera</taxon>
        <taxon>Nematocera</taxon>
        <taxon>Chironomoidea</taxon>
        <taxon>Ceratopogonidae</taxon>
        <taxon>Ceratopogoninae</taxon>
        <taxon>Culicoides</taxon>
        <taxon>Monoculicoides</taxon>
    </lineage>
</organism>
<dbReference type="CDD" id="cd18315">
    <property type="entry name" value="BTB_POZ_BAB-like"/>
    <property type="match status" value="1"/>
</dbReference>
<dbReference type="Pfam" id="PF00651">
    <property type="entry name" value="BTB"/>
    <property type="match status" value="1"/>
</dbReference>
<dbReference type="VEuPathDB" id="VectorBase:CSON002451"/>
<feature type="compositionally biased region" description="Acidic residues" evidence="3">
    <location>
        <begin position="200"/>
        <end position="210"/>
    </location>
</feature>
<dbReference type="GO" id="GO:0003677">
    <property type="term" value="F:DNA binding"/>
    <property type="evidence" value="ECO:0007669"/>
    <property type="project" value="InterPro"/>
</dbReference>
<evidence type="ECO:0000313" key="5">
    <source>
        <dbReference type="EMBL" id="SSX20732.1"/>
    </source>
</evidence>
<dbReference type="PANTHER" id="PTHR23110">
    <property type="entry name" value="BTB DOMAIN TRANSCRIPTION FACTOR"/>
    <property type="match status" value="1"/>
</dbReference>
<dbReference type="PANTHER" id="PTHR23110:SF108">
    <property type="entry name" value="LD19131P"/>
    <property type="match status" value="1"/>
</dbReference>
<evidence type="ECO:0000256" key="3">
    <source>
        <dbReference type="SAM" id="MobiDB-lite"/>
    </source>
</evidence>
<sequence>MSETEISQQYCVRWNSHLCSLSTAFPQLLDQEKFVDVTLACEGQQVHCHKVVLAACSQYFDNLLSENPCKHPIIILPSDIKLWTIQALVEFMYKGQVNVSQAGLPDLVKSGDLLQIRGLCNTDITAGLTVQNNNNSAENSTAQVSKVVPTPNPPIAHMGNVARKEIGSGSPNKAHCGNNVPNDHSRSVSLDEEQQIKTEEIDEIGDEMEAEDPKNPENINKNSIDSTTITTIQASTSQSSAWQIRVKPNENLFENYKEPGLVEDQTKRDECEVIQISSDSGDPLQTNENQNIPTSLKYNTSVMEVKPVISGPAFSLMNIDEENFFNLRDDDDDDEEFADYDMQHEIPEVSISYGAQNESLKNLQRILPKQSHDNKIQISPISLRNPRGNQVRTYTEEALISALNEIKGGLSIYKASQKYRVPRKTLRNWMKRWQIKSAHPMPAQLQRAALRKKIERDQMLANYAMANVMVEYDDERRNDSLNDTMDGYDSIDNLGNRRIRRPEATLREAAQCVSRGETFQKVSTMFNIPISTIRFYMARKGILPRRKRGRCTIPTSQINGNTISSTTTHLDMSSGSIIGSGNNQFSDSNPTPSDFITQPTTSNALNLRRSRSTSPVEPPYHFANFKLPELRPKLV</sequence>
<dbReference type="Gene3D" id="3.30.710.10">
    <property type="entry name" value="Potassium Channel Kv1.1, Chain A"/>
    <property type="match status" value="1"/>
</dbReference>
<dbReference type="InterPro" id="IPR011333">
    <property type="entry name" value="SKP1/BTB/POZ_sf"/>
</dbReference>
<gene>
    <name evidence="5" type="primary">CSON002451</name>
</gene>
<dbReference type="GO" id="GO:0006357">
    <property type="term" value="P:regulation of transcription by RNA polymerase II"/>
    <property type="evidence" value="ECO:0007669"/>
    <property type="project" value="TreeGrafter"/>
</dbReference>
<dbReference type="SMART" id="SM00225">
    <property type="entry name" value="BTB"/>
    <property type="match status" value="1"/>
</dbReference>
<dbReference type="InterPro" id="IPR051095">
    <property type="entry name" value="Dros_DevTransReg"/>
</dbReference>
<proteinExistence type="predicted"/>
<dbReference type="Pfam" id="PF05225">
    <property type="entry name" value="HTH_psq"/>
    <property type="match status" value="1"/>
</dbReference>
<dbReference type="PROSITE" id="PS50097">
    <property type="entry name" value="BTB"/>
    <property type="match status" value="1"/>
</dbReference>
<dbReference type="AlphaFoldDB" id="A0A336LRU3"/>
<evidence type="ECO:0000256" key="2">
    <source>
        <dbReference type="ARBA" id="ARBA00023242"/>
    </source>
</evidence>
<accession>A0A336LRU3</accession>